<evidence type="ECO:0000313" key="2">
    <source>
        <dbReference type="EMBL" id="GAG12248.1"/>
    </source>
</evidence>
<reference evidence="2" key="1">
    <citation type="journal article" date="2014" name="Front. Microbiol.">
        <title>High frequency of phylogenetically diverse reductive dehalogenase-homologous genes in deep subseafloor sedimentary metagenomes.</title>
        <authorList>
            <person name="Kawai M."/>
            <person name="Futagami T."/>
            <person name="Toyoda A."/>
            <person name="Takaki Y."/>
            <person name="Nishi S."/>
            <person name="Hori S."/>
            <person name="Arai W."/>
            <person name="Tsubouchi T."/>
            <person name="Morono Y."/>
            <person name="Uchiyama I."/>
            <person name="Ito T."/>
            <person name="Fujiyama A."/>
            <person name="Inagaki F."/>
            <person name="Takami H."/>
        </authorList>
    </citation>
    <scope>NUCLEOTIDE SEQUENCE</scope>
    <source>
        <strain evidence="2">Expedition CK06-06</strain>
    </source>
</reference>
<feature type="compositionally biased region" description="Basic and acidic residues" evidence="1">
    <location>
        <begin position="169"/>
        <end position="191"/>
    </location>
</feature>
<feature type="non-terminal residue" evidence="2">
    <location>
        <position position="1"/>
    </location>
</feature>
<proteinExistence type="predicted"/>
<name>X0VIC5_9ZZZZ</name>
<organism evidence="2">
    <name type="scientific">marine sediment metagenome</name>
    <dbReference type="NCBI Taxonomy" id="412755"/>
    <lineage>
        <taxon>unclassified sequences</taxon>
        <taxon>metagenomes</taxon>
        <taxon>ecological metagenomes</taxon>
    </lineage>
</organism>
<comment type="caution">
    <text evidence="2">The sequence shown here is derived from an EMBL/GenBank/DDBJ whole genome shotgun (WGS) entry which is preliminary data.</text>
</comment>
<accession>X0VIC5</accession>
<protein>
    <submittedName>
        <fullName evidence="2">Uncharacterized protein</fullName>
    </submittedName>
</protein>
<dbReference type="EMBL" id="BARS01022204">
    <property type="protein sequence ID" value="GAG12248.1"/>
    <property type="molecule type" value="Genomic_DNA"/>
</dbReference>
<dbReference type="AlphaFoldDB" id="X0VIC5"/>
<feature type="compositionally biased region" description="Polar residues" evidence="1">
    <location>
        <begin position="158"/>
        <end position="168"/>
    </location>
</feature>
<feature type="region of interest" description="Disordered" evidence="1">
    <location>
        <begin position="142"/>
        <end position="191"/>
    </location>
</feature>
<sequence length="191" mass="20473">LDMTDSLVQIDPLTVMRIGELRKEGKKVRTRLYMKHGNTQAVVEKGKIESDFAIVTPSATLSVRGTKGIKAGFFPVLGGSYGLAGPGLIAVRDRMLGRQTTCTQGESTDDTATNPVEKLARLYLPIVLDTKAYDKDEVNAAGRWHTSTPMPGGLQGGSPPNTGVQTGGQEKDPDDKSKPSDYRGDITEPPS</sequence>
<gene>
    <name evidence="2" type="ORF">S01H1_35529</name>
</gene>
<evidence type="ECO:0000256" key="1">
    <source>
        <dbReference type="SAM" id="MobiDB-lite"/>
    </source>
</evidence>